<keyword evidence="2" id="KW-1185">Reference proteome</keyword>
<sequence>MSEEVDQDAVETVNIGMFETGCVEGSGFHVFNIAPDQYHRTEALQRTGAINITCTLEKVVHGIMTNDSDRYATLVVMRWLFQPKGWRRISEATIELLFTRNSGGGDVEVEKVSFHDTYSLMQATQEESVTKGGEGTVGVDQFASLSATGKWEKTVTRTTSHAITLTGGKHLVNNRPPNRIATWTLSEDPSQRAGIPASLKVAVLVSREDREPFSCHLSFTCKTDWATKAQNLFQKIPKDDPIIFQPNPQHKGTRPSRNVVYGDEELDKVDLNNLCDVTFRTVINDGEKMWT</sequence>
<proteinExistence type="predicted"/>
<reference evidence="1" key="2">
    <citation type="submission" date="2023-05" db="EMBL/GenBank/DDBJ databases">
        <authorList>
            <consortium name="Lawrence Berkeley National Laboratory"/>
            <person name="Steindorff A."/>
            <person name="Hensen N."/>
            <person name="Bonometti L."/>
            <person name="Westerberg I."/>
            <person name="Brannstrom I.O."/>
            <person name="Guillou S."/>
            <person name="Cros-Aarteil S."/>
            <person name="Calhoun S."/>
            <person name="Haridas S."/>
            <person name="Kuo A."/>
            <person name="Mondo S."/>
            <person name="Pangilinan J."/>
            <person name="Riley R."/>
            <person name="Labutti K."/>
            <person name="Andreopoulos B."/>
            <person name="Lipzen A."/>
            <person name="Chen C."/>
            <person name="Yanf M."/>
            <person name="Daum C."/>
            <person name="Ng V."/>
            <person name="Clum A."/>
            <person name="Ohm R."/>
            <person name="Martin F."/>
            <person name="Silar P."/>
            <person name="Natvig D."/>
            <person name="Lalanne C."/>
            <person name="Gautier V."/>
            <person name="Ament-Velasquez S.L."/>
            <person name="Kruys A."/>
            <person name="Hutchinson M.I."/>
            <person name="Powell A.J."/>
            <person name="Barry K."/>
            <person name="Miller A.N."/>
            <person name="Grigoriev I.V."/>
            <person name="Debuchy R."/>
            <person name="Gladieux P."/>
            <person name="Thoren M.H."/>
            <person name="Johannesson H."/>
        </authorList>
    </citation>
    <scope>NUCLEOTIDE SEQUENCE</scope>
    <source>
        <strain evidence="1">CBS 359.72</strain>
    </source>
</reference>
<evidence type="ECO:0000313" key="1">
    <source>
        <dbReference type="EMBL" id="KAK4244199.1"/>
    </source>
</evidence>
<name>A0AAN7CLD3_9PEZI</name>
<dbReference type="EMBL" id="MU857751">
    <property type="protein sequence ID" value="KAK4244199.1"/>
    <property type="molecule type" value="Genomic_DNA"/>
</dbReference>
<accession>A0AAN7CLD3</accession>
<dbReference type="AlphaFoldDB" id="A0AAN7CLD3"/>
<comment type="caution">
    <text evidence="1">The sequence shown here is derived from an EMBL/GenBank/DDBJ whole genome shotgun (WGS) entry which is preliminary data.</text>
</comment>
<evidence type="ECO:0000313" key="2">
    <source>
        <dbReference type="Proteomes" id="UP001303647"/>
    </source>
</evidence>
<organism evidence="1 2">
    <name type="scientific">Corynascus novoguineensis</name>
    <dbReference type="NCBI Taxonomy" id="1126955"/>
    <lineage>
        <taxon>Eukaryota</taxon>
        <taxon>Fungi</taxon>
        <taxon>Dikarya</taxon>
        <taxon>Ascomycota</taxon>
        <taxon>Pezizomycotina</taxon>
        <taxon>Sordariomycetes</taxon>
        <taxon>Sordariomycetidae</taxon>
        <taxon>Sordariales</taxon>
        <taxon>Chaetomiaceae</taxon>
        <taxon>Corynascus</taxon>
    </lineage>
</organism>
<gene>
    <name evidence="1" type="ORF">C7999DRAFT_35427</name>
</gene>
<dbReference type="Proteomes" id="UP001303647">
    <property type="component" value="Unassembled WGS sequence"/>
</dbReference>
<reference evidence="1" key="1">
    <citation type="journal article" date="2023" name="Mol. Phylogenet. Evol.">
        <title>Genome-scale phylogeny and comparative genomics of the fungal order Sordariales.</title>
        <authorList>
            <person name="Hensen N."/>
            <person name="Bonometti L."/>
            <person name="Westerberg I."/>
            <person name="Brannstrom I.O."/>
            <person name="Guillou S."/>
            <person name="Cros-Aarteil S."/>
            <person name="Calhoun S."/>
            <person name="Haridas S."/>
            <person name="Kuo A."/>
            <person name="Mondo S."/>
            <person name="Pangilinan J."/>
            <person name="Riley R."/>
            <person name="LaButti K."/>
            <person name="Andreopoulos B."/>
            <person name="Lipzen A."/>
            <person name="Chen C."/>
            <person name="Yan M."/>
            <person name="Daum C."/>
            <person name="Ng V."/>
            <person name="Clum A."/>
            <person name="Steindorff A."/>
            <person name="Ohm R.A."/>
            <person name="Martin F."/>
            <person name="Silar P."/>
            <person name="Natvig D.O."/>
            <person name="Lalanne C."/>
            <person name="Gautier V."/>
            <person name="Ament-Velasquez S.L."/>
            <person name="Kruys A."/>
            <person name="Hutchinson M.I."/>
            <person name="Powell A.J."/>
            <person name="Barry K."/>
            <person name="Miller A.N."/>
            <person name="Grigoriev I.V."/>
            <person name="Debuchy R."/>
            <person name="Gladieux P."/>
            <person name="Hiltunen Thoren M."/>
            <person name="Johannesson H."/>
        </authorList>
    </citation>
    <scope>NUCLEOTIDE SEQUENCE</scope>
    <source>
        <strain evidence="1">CBS 359.72</strain>
    </source>
</reference>
<protein>
    <submittedName>
        <fullName evidence="1">Uncharacterized protein</fullName>
    </submittedName>
</protein>